<dbReference type="PANTHER" id="PTHR39210:SF1">
    <property type="entry name" value="HEPARIN-SULFATE LYASE"/>
    <property type="match status" value="1"/>
</dbReference>
<evidence type="ECO:0000313" key="7">
    <source>
        <dbReference type="EMBL" id="TYB69465.1"/>
    </source>
</evidence>
<dbReference type="InterPro" id="IPR008929">
    <property type="entry name" value="Chondroitin_lyas"/>
</dbReference>
<evidence type="ECO:0000256" key="2">
    <source>
        <dbReference type="ARBA" id="ARBA00022729"/>
    </source>
</evidence>
<comment type="caution">
    <text evidence="7">The sequence shown here is derived from an EMBL/GenBank/DDBJ whole genome shotgun (WGS) entry which is preliminary data.</text>
</comment>
<dbReference type="RefSeq" id="WP_148370954.1">
    <property type="nucleotide sequence ID" value="NZ_VSKM01000021.1"/>
</dbReference>
<evidence type="ECO:0000259" key="5">
    <source>
        <dbReference type="Pfam" id="PF07940"/>
    </source>
</evidence>
<evidence type="ECO:0000256" key="1">
    <source>
        <dbReference type="ARBA" id="ARBA00004418"/>
    </source>
</evidence>
<dbReference type="SUPFAM" id="SSF48230">
    <property type="entry name" value="Chondroitin AC/alginate lyase"/>
    <property type="match status" value="1"/>
</dbReference>
<keyword evidence="4" id="KW-0456">Lyase</keyword>
<keyword evidence="3" id="KW-0574">Periplasm</keyword>
<dbReference type="Gene3D" id="1.50.10.100">
    <property type="entry name" value="Chondroitin AC/alginate lyase"/>
    <property type="match status" value="1"/>
</dbReference>
<proteinExistence type="predicted"/>
<evidence type="ECO:0000256" key="3">
    <source>
        <dbReference type="ARBA" id="ARBA00022764"/>
    </source>
</evidence>
<feature type="domain" description="Heparinase II/III-like C-terminal" evidence="5">
    <location>
        <begin position="406"/>
        <end position="574"/>
    </location>
</feature>
<dbReference type="InterPro" id="IPR031680">
    <property type="entry name" value="Hepar_II_III_N"/>
</dbReference>
<dbReference type="EMBL" id="VSKM01000021">
    <property type="protein sequence ID" value="TYB69465.1"/>
    <property type="molecule type" value="Genomic_DNA"/>
</dbReference>
<feature type="domain" description="Heparin-sulfate lyase N-terminal" evidence="6">
    <location>
        <begin position="94"/>
        <end position="312"/>
    </location>
</feature>
<keyword evidence="8" id="KW-1185">Reference proteome</keyword>
<sequence>MIKNKLQLIKNMGLRYTTYRIVHALETKAGVLQKRHPKNPSFTPEVSLEEWRANTPAFFFSGKNIATPSSPNDALKKRVEDMKAGQFVLFSKEIFYLGVDFNWVTNPITGYQYDNTLHWSTIPDLSEKVGDIKFVWEKARFSFITDFLRYDHHFKEDQSEFVFNQIIDFIEKNPINCGPNYKCSQEISLRIMNWTLALNYYKDSPNLTQERFQKIMYAIYWQLHHVYHHINFSRIAVRNNHAITETMMLYLSGLLFPFLPNTKVWSKKGKQWFEEEVAYQVYTDGTFLQFSMNYHRVLVQLLTWGLRLADLHQDKLSPIVKDRARLSLDFLDRSMDPVSGKLPNYGNNDGALFFRWTEDDYRTYVSQLNDLRAVINNTVTVAQESQAWYGMTNLEVKPKKIQGIYEFKKGGYYIHQEGSVKTFIRCGAYKDRPSQSDNLHVDIWKDGVNYLWDAGTYKYNTDKETIDFFTGCEGHNTVSVDGQNQMLRGNRFIWYNWIKSAKGKMTETKEKMTFEGEIEGFKQIHKRIVHSRKVEKLKGKSVWTITDEVKNTPVYSKHVYWHINPAILNLIEIECETIDGVKLKPLIEEKWHSSYYGVKEKSIRYTFSDKKSTITTIKIKDEK</sequence>
<gene>
    <name evidence="7" type="ORF">ES676_14020</name>
</gene>
<organism evidence="7 8">
    <name type="scientific">Bizionia saleffrena</name>
    <dbReference type="NCBI Taxonomy" id="291189"/>
    <lineage>
        <taxon>Bacteria</taxon>
        <taxon>Pseudomonadati</taxon>
        <taxon>Bacteroidota</taxon>
        <taxon>Flavobacteriia</taxon>
        <taxon>Flavobacteriales</taxon>
        <taxon>Flavobacteriaceae</taxon>
        <taxon>Bizionia</taxon>
    </lineage>
</organism>
<evidence type="ECO:0000259" key="6">
    <source>
        <dbReference type="Pfam" id="PF16889"/>
    </source>
</evidence>
<dbReference type="Proteomes" id="UP000323324">
    <property type="component" value="Unassembled WGS sequence"/>
</dbReference>
<dbReference type="AlphaFoldDB" id="A0A8H2QDH8"/>
<dbReference type="Pfam" id="PF16889">
    <property type="entry name" value="Hepar_II_III_N"/>
    <property type="match status" value="1"/>
</dbReference>
<dbReference type="InterPro" id="IPR012480">
    <property type="entry name" value="Hepar_II_III_C"/>
</dbReference>
<dbReference type="GO" id="GO:0042597">
    <property type="term" value="C:periplasmic space"/>
    <property type="evidence" value="ECO:0007669"/>
    <property type="project" value="UniProtKB-SubCell"/>
</dbReference>
<dbReference type="PANTHER" id="PTHR39210">
    <property type="entry name" value="HEPARIN-SULFATE LYASE"/>
    <property type="match status" value="1"/>
</dbReference>
<reference evidence="7 8" key="1">
    <citation type="submission" date="2019-08" db="EMBL/GenBank/DDBJ databases">
        <title>Genomes of Antarctic Bizionia species.</title>
        <authorList>
            <person name="Bowman J.P."/>
        </authorList>
    </citation>
    <scope>NUCLEOTIDE SEQUENCE [LARGE SCALE GENOMIC DNA]</scope>
    <source>
        <strain evidence="7 8">HFD</strain>
    </source>
</reference>
<keyword evidence="2" id="KW-0732">Signal</keyword>
<evidence type="ECO:0000256" key="4">
    <source>
        <dbReference type="ARBA" id="ARBA00023239"/>
    </source>
</evidence>
<dbReference type="Pfam" id="PF07940">
    <property type="entry name" value="Hepar_II_III_C"/>
    <property type="match status" value="1"/>
</dbReference>
<comment type="subcellular location">
    <subcellularLocation>
        <location evidence="1">Periplasm</location>
    </subcellularLocation>
</comment>
<dbReference type="GO" id="GO:0016829">
    <property type="term" value="F:lyase activity"/>
    <property type="evidence" value="ECO:0007669"/>
    <property type="project" value="UniProtKB-KW"/>
</dbReference>
<protein>
    <submittedName>
        <fullName evidence="7">Heparinase</fullName>
    </submittedName>
</protein>
<evidence type="ECO:0000313" key="8">
    <source>
        <dbReference type="Proteomes" id="UP000323324"/>
    </source>
</evidence>
<dbReference type="Gene3D" id="2.70.98.70">
    <property type="match status" value="1"/>
</dbReference>
<name>A0A8H2QDH8_9FLAO</name>
<accession>A0A8H2QDH8</accession>